<feature type="transmembrane region" description="Helical" evidence="2">
    <location>
        <begin position="59"/>
        <end position="78"/>
    </location>
</feature>
<keyword evidence="2" id="KW-1133">Transmembrane helix</keyword>
<organism evidence="4 5">
    <name type="scientific">Gordonia paraffinivorans</name>
    <dbReference type="NCBI Taxonomy" id="175628"/>
    <lineage>
        <taxon>Bacteria</taxon>
        <taxon>Bacillati</taxon>
        <taxon>Actinomycetota</taxon>
        <taxon>Actinomycetes</taxon>
        <taxon>Mycobacteriales</taxon>
        <taxon>Gordoniaceae</taxon>
        <taxon>Gordonia</taxon>
    </lineage>
</organism>
<evidence type="ECO:0000256" key="2">
    <source>
        <dbReference type="SAM" id="Phobius"/>
    </source>
</evidence>
<reference evidence="4 5" key="1">
    <citation type="submission" date="2019-02" db="EMBL/GenBank/DDBJ databases">
        <authorList>
            <consortium name="Pathogen Informatics"/>
        </authorList>
    </citation>
    <scope>NUCLEOTIDE SEQUENCE [LARGE SCALE GENOMIC DNA]</scope>
    <source>
        <strain evidence="4 5">3012STDY6756503</strain>
    </source>
</reference>
<evidence type="ECO:0000313" key="5">
    <source>
        <dbReference type="Proteomes" id="UP000360750"/>
    </source>
</evidence>
<comment type="caution">
    <text evidence="4">The sequence shown here is derived from an EMBL/GenBank/DDBJ whole genome shotgun (WGS) entry which is preliminary data.</text>
</comment>
<feature type="domain" description="DUF4190" evidence="3">
    <location>
        <begin position="59"/>
        <end position="112"/>
    </location>
</feature>
<feature type="compositionally biased region" description="Basic and acidic residues" evidence="1">
    <location>
        <begin position="1"/>
        <end position="14"/>
    </location>
</feature>
<dbReference type="RefSeq" id="WP_131734569.1">
    <property type="nucleotide sequence ID" value="NZ_JAAVWU010000001.1"/>
</dbReference>
<keyword evidence="2" id="KW-0812">Transmembrane</keyword>
<dbReference type="Proteomes" id="UP000360750">
    <property type="component" value="Unassembled WGS sequence"/>
</dbReference>
<dbReference type="EMBL" id="CAACYD010000006">
    <property type="protein sequence ID" value="VFA88949.1"/>
    <property type="molecule type" value="Genomic_DNA"/>
</dbReference>
<keyword evidence="2" id="KW-0472">Membrane</keyword>
<feature type="transmembrane region" description="Helical" evidence="2">
    <location>
        <begin position="99"/>
        <end position="123"/>
    </location>
</feature>
<protein>
    <recommendedName>
        <fullName evidence="3">DUF4190 domain-containing protein</fullName>
    </recommendedName>
</protein>
<gene>
    <name evidence="4" type="ORF">NCTC8139_02506</name>
</gene>
<feature type="region of interest" description="Disordered" evidence="1">
    <location>
        <begin position="1"/>
        <end position="51"/>
    </location>
</feature>
<proteinExistence type="predicted"/>
<dbReference type="InterPro" id="IPR025241">
    <property type="entry name" value="DUF4190"/>
</dbReference>
<dbReference type="Pfam" id="PF13828">
    <property type="entry name" value="DUF4190"/>
    <property type="match status" value="1"/>
</dbReference>
<accession>A0ABD7V414</accession>
<name>A0ABD7V414_9ACTN</name>
<evidence type="ECO:0000259" key="3">
    <source>
        <dbReference type="Pfam" id="PF13828"/>
    </source>
</evidence>
<evidence type="ECO:0000256" key="1">
    <source>
        <dbReference type="SAM" id="MobiDB-lite"/>
    </source>
</evidence>
<evidence type="ECO:0000313" key="4">
    <source>
        <dbReference type="EMBL" id="VFA88949.1"/>
    </source>
</evidence>
<dbReference type="AlphaFoldDB" id="A0ABD7V414"/>
<sequence length="125" mass="13920">MLVDKRPPPHHDESPGPEGRSAPAPATQAYSKTDPTPQDEPEDNVGSQTRGVPRLNRTAVWALICSGLGITFLLGLFLGYRARAQIRRTREIGKPYADVAIWLGWFYLSVIVFGLLVYVWILFIA</sequence>